<dbReference type="AlphaFoldDB" id="A0A5C6XHH0"/>
<dbReference type="OrthoDB" id="9803010at2"/>
<organism evidence="3 4">
    <name type="scientific">Lujinxingia vulgaris</name>
    <dbReference type="NCBI Taxonomy" id="2600176"/>
    <lineage>
        <taxon>Bacteria</taxon>
        <taxon>Deltaproteobacteria</taxon>
        <taxon>Bradymonadales</taxon>
        <taxon>Lujinxingiaceae</taxon>
        <taxon>Lujinxingia</taxon>
    </lineage>
</organism>
<evidence type="ECO:0000313" key="4">
    <source>
        <dbReference type="Proteomes" id="UP000321412"/>
    </source>
</evidence>
<protein>
    <submittedName>
        <fullName evidence="3">NAD-dependent epimerase/dehydratase family protein</fullName>
    </submittedName>
</protein>
<name>A0A5C6XHH0_9DELT</name>
<evidence type="ECO:0000313" key="3">
    <source>
        <dbReference type="EMBL" id="TXD38948.1"/>
    </source>
</evidence>
<comment type="caution">
    <text evidence="3">The sequence shown here is derived from an EMBL/GenBank/DDBJ whole genome shotgun (WGS) entry which is preliminary data.</text>
</comment>
<gene>
    <name evidence="3" type="ORF">FRC98_00675</name>
</gene>
<dbReference type="InterPro" id="IPR016040">
    <property type="entry name" value="NAD(P)-bd_dom"/>
</dbReference>
<dbReference type="InterPro" id="IPR050425">
    <property type="entry name" value="NAD(P)_dehydrat-like"/>
</dbReference>
<evidence type="ECO:0000259" key="2">
    <source>
        <dbReference type="Pfam" id="PF13460"/>
    </source>
</evidence>
<dbReference type="Gene3D" id="3.40.50.720">
    <property type="entry name" value="NAD(P)-binding Rossmann-like Domain"/>
    <property type="match status" value="1"/>
</dbReference>
<dbReference type="PANTHER" id="PTHR10366">
    <property type="entry name" value="NAD DEPENDENT EPIMERASE/DEHYDRATASE"/>
    <property type="match status" value="1"/>
</dbReference>
<reference evidence="3 4" key="1">
    <citation type="submission" date="2019-08" db="EMBL/GenBank/DDBJ databases">
        <title>Bradymonadales sp. TMQ4.</title>
        <authorList>
            <person name="Liang Q."/>
        </authorList>
    </citation>
    <scope>NUCLEOTIDE SEQUENCE [LARGE SCALE GENOMIC DNA]</scope>
    <source>
        <strain evidence="3 4">TMQ4</strain>
    </source>
</reference>
<dbReference type="InterPro" id="IPR036291">
    <property type="entry name" value="NAD(P)-bd_dom_sf"/>
</dbReference>
<accession>A0A5C6XHH0</accession>
<sequence>MSAARRCIAFFSASPPEAGASMRSSTPAPCSIWRSPGSCTRRSPITRFAVTHPLATTLQDVDMRTQRCLVLGAGGRLGGHLVAELSRRGWPTRALRRWQSAPPAARLGGVEDAVGDIFDAVSLTQALAGVNHVFYCVAPEPESPGGSKMGRAVEGIRRTLEAARGAGVDRIVVVSCASTLARVPPGKLADERGHYLPGSGDDLDLECKYAVEQECYRYFADGMDIVMVLPTLMVGPGVDLTPFAALDVPDEQPLNIVDVRQVAFATAQALTLARSGERYIIGGKNAVAADVFQGWSPASPRWLRRDALPRDRAIVQRGQWVSSAKAHHDLDLGAHTAPAEDANEGVLHGEAVER</sequence>
<dbReference type="EMBL" id="VOSM01000001">
    <property type="protein sequence ID" value="TXD38948.1"/>
    <property type="molecule type" value="Genomic_DNA"/>
</dbReference>
<keyword evidence="1" id="KW-0560">Oxidoreductase</keyword>
<feature type="domain" description="NAD(P)-binding" evidence="2">
    <location>
        <begin position="72"/>
        <end position="184"/>
    </location>
</feature>
<dbReference type="Pfam" id="PF13460">
    <property type="entry name" value="NAD_binding_10"/>
    <property type="match status" value="1"/>
</dbReference>
<dbReference type="Proteomes" id="UP000321412">
    <property type="component" value="Unassembled WGS sequence"/>
</dbReference>
<dbReference type="GO" id="GO:0016616">
    <property type="term" value="F:oxidoreductase activity, acting on the CH-OH group of donors, NAD or NADP as acceptor"/>
    <property type="evidence" value="ECO:0007669"/>
    <property type="project" value="TreeGrafter"/>
</dbReference>
<evidence type="ECO:0000256" key="1">
    <source>
        <dbReference type="ARBA" id="ARBA00023002"/>
    </source>
</evidence>
<proteinExistence type="predicted"/>
<dbReference type="SUPFAM" id="SSF51735">
    <property type="entry name" value="NAD(P)-binding Rossmann-fold domains"/>
    <property type="match status" value="1"/>
</dbReference>
<dbReference type="PANTHER" id="PTHR10366:SF564">
    <property type="entry name" value="STEROL-4-ALPHA-CARBOXYLATE 3-DEHYDROGENASE, DECARBOXYLATING"/>
    <property type="match status" value="1"/>
</dbReference>
<keyword evidence="4" id="KW-1185">Reference proteome</keyword>